<feature type="transmembrane region" description="Helical" evidence="8">
    <location>
        <begin position="302"/>
        <end position="321"/>
    </location>
</feature>
<comment type="subcellular location">
    <subcellularLocation>
        <location evidence="1">Cell membrane</location>
        <topology evidence="1">Multi-pass membrane protein</topology>
    </subcellularLocation>
</comment>
<dbReference type="GO" id="GO:0005886">
    <property type="term" value="C:plasma membrane"/>
    <property type="evidence" value="ECO:0007669"/>
    <property type="project" value="UniProtKB-SubCell"/>
</dbReference>
<organism evidence="10 11">
    <name type="scientific">Drosophila lebanonensis</name>
    <name type="common">Fruit fly</name>
    <name type="synonym">Scaptodrosophila lebanonensis</name>
    <dbReference type="NCBI Taxonomy" id="7225"/>
    <lineage>
        <taxon>Eukaryota</taxon>
        <taxon>Metazoa</taxon>
        <taxon>Ecdysozoa</taxon>
        <taxon>Arthropoda</taxon>
        <taxon>Hexapoda</taxon>
        <taxon>Insecta</taxon>
        <taxon>Pterygota</taxon>
        <taxon>Neoptera</taxon>
        <taxon>Endopterygota</taxon>
        <taxon>Diptera</taxon>
        <taxon>Brachycera</taxon>
        <taxon>Muscomorpha</taxon>
        <taxon>Ephydroidea</taxon>
        <taxon>Drosophilidae</taxon>
        <taxon>Scaptodrosophila</taxon>
    </lineage>
</organism>
<feature type="transmembrane region" description="Helical" evidence="8">
    <location>
        <begin position="97"/>
        <end position="115"/>
    </location>
</feature>
<feature type="transmembrane region" description="Helical" evidence="8">
    <location>
        <begin position="155"/>
        <end position="173"/>
    </location>
</feature>
<dbReference type="InterPro" id="IPR020846">
    <property type="entry name" value="MFS_dom"/>
</dbReference>
<dbReference type="SUPFAM" id="SSF103473">
    <property type="entry name" value="MFS general substrate transporter"/>
    <property type="match status" value="1"/>
</dbReference>
<dbReference type="PANTHER" id="PTHR48021">
    <property type="match status" value="1"/>
</dbReference>
<name>A0A6J2UBG2_DROLE</name>
<dbReference type="GeneID" id="115631995"/>
<feature type="transmembrane region" description="Helical" evidence="8">
    <location>
        <begin position="333"/>
        <end position="355"/>
    </location>
</feature>
<dbReference type="RefSeq" id="XP_030384783.1">
    <property type="nucleotide sequence ID" value="XM_030528923.1"/>
</dbReference>
<evidence type="ECO:0000313" key="10">
    <source>
        <dbReference type="Proteomes" id="UP000504634"/>
    </source>
</evidence>
<feature type="transmembrane region" description="Helical" evidence="8">
    <location>
        <begin position="431"/>
        <end position="451"/>
    </location>
</feature>
<feature type="transmembrane region" description="Helical" evidence="8">
    <location>
        <begin position="24"/>
        <end position="47"/>
    </location>
</feature>
<dbReference type="AlphaFoldDB" id="A0A6J2UBG2"/>
<dbReference type="GO" id="GO:0051119">
    <property type="term" value="F:sugar transmembrane transporter activity"/>
    <property type="evidence" value="ECO:0007669"/>
    <property type="project" value="InterPro"/>
</dbReference>
<feature type="transmembrane region" description="Helical" evidence="8">
    <location>
        <begin position="268"/>
        <end position="290"/>
    </location>
</feature>
<proteinExistence type="predicted"/>
<protein>
    <submittedName>
        <fullName evidence="11">Facilitated trehalose transporter Tret1-like</fullName>
    </submittedName>
</protein>
<dbReference type="Pfam" id="PF00083">
    <property type="entry name" value="Sugar_tr"/>
    <property type="match status" value="1"/>
</dbReference>
<feature type="domain" description="Major facilitator superfamily (MFS) profile" evidence="9">
    <location>
        <begin position="26"/>
        <end position="459"/>
    </location>
</feature>
<evidence type="ECO:0000256" key="6">
    <source>
        <dbReference type="ARBA" id="ARBA00022989"/>
    </source>
</evidence>
<keyword evidence="4" id="KW-0762">Sugar transport</keyword>
<keyword evidence="10" id="KW-1185">Reference proteome</keyword>
<evidence type="ECO:0000256" key="5">
    <source>
        <dbReference type="ARBA" id="ARBA00022692"/>
    </source>
</evidence>
<evidence type="ECO:0000256" key="7">
    <source>
        <dbReference type="ARBA" id="ARBA00023136"/>
    </source>
</evidence>
<keyword evidence="7 8" id="KW-0472">Membrane</keyword>
<dbReference type="PANTHER" id="PTHR48021:SF33">
    <property type="entry name" value="AT22075P-RELATED"/>
    <property type="match status" value="1"/>
</dbReference>
<dbReference type="InterPro" id="IPR005829">
    <property type="entry name" value="Sugar_transporter_CS"/>
</dbReference>
<dbReference type="Proteomes" id="UP000504634">
    <property type="component" value="Unplaced"/>
</dbReference>
<dbReference type="InterPro" id="IPR050549">
    <property type="entry name" value="MFS_Trehalose_Transporter"/>
</dbReference>
<keyword evidence="6 8" id="KW-1133">Transmembrane helix</keyword>
<feature type="transmembrane region" description="Helical" evidence="8">
    <location>
        <begin position="67"/>
        <end position="85"/>
    </location>
</feature>
<feature type="transmembrane region" description="Helical" evidence="8">
    <location>
        <begin position="404"/>
        <end position="425"/>
    </location>
</feature>
<evidence type="ECO:0000256" key="8">
    <source>
        <dbReference type="SAM" id="Phobius"/>
    </source>
</evidence>
<evidence type="ECO:0000256" key="4">
    <source>
        <dbReference type="ARBA" id="ARBA00022597"/>
    </source>
</evidence>
<reference evidence="11" key="1">
    <citation type="submission" date="2025-08" db="UniProtKB">
        <authorList>
            <consortium name="RefSeq"/>
        </authorList>
    </citation>
    <scope>IDENTIFICATION</scope>
    <source>
        <strain evidence="11">11010-0011.00</strain>
        <tissue evidence="11">Whole body</tissue>
    </source>
</reference>
<evidence type="ECO:0000256" key="3">
    <source>
        <dbReference type="ARBA" id="ARBA00022475"/>
    </source>
</evidence>
<dbReference type="PROSITE" id="PS50850">
    <property type="entry name" value="MFS"/>
    <property type="match status" value="1"/>
</dbReference>
<dbReference type="InterPro" id="IPR005828">
    <property type="entry name" value="MFS_sugar_transport-like"/>
</dbReference>
<evidence type="ECO:0000256" key="2">
    <source>
        <dbReference type="ARBA" id="ARBA00022448"/>
    </source>
</evidence>
<feature type="transmembrane region" description="Helical" evidence="8">
    <location>
        <begin position="179"/>
        <end position="200"/>
    </location>
</feature>
<keyword evidence="3" id="KW-1003">Cell membrane</keyword>
<dbReference type="Gene3D" id="1.20.1250.20">
    <property type="entry name" value="MFS general substrate transporter like domains"/>
    <property type="match status" value="1"/>
</dbReference>
<dbReference type="InterPro" id="IPR036259">
    <property type="entry name" value="MFS_trans_sf"/>
</dbReference>
<evidence type="ECO:0000313" key="11">
    <source>
        <dbReference type="RefSeq" id="XP_030384783.1"/>
    </source>
</evidence>
<dbReference type="InterPro" id="IPR044775">
    <property type="entry name" value="MFS_ERD6/Tret1-like"/>
</dbReference>
<gene>
    <name evidence="11" type="primary">LOC115631995</name>
</gene>
<dbReference type="OrthoDB" id="8120565at2759"/>
<keyword evidence="2" id="KW-0813">Transport</keyword>
<evidence type="ECO:0000259" key="9">
    <source>
        <dbReference type="PROSITE" id="PS50850"/>
    </source>
</evidence>
<dbReference type="PROSITE" id="PS00217">
    <property type="entry name" value="SUGAR_TRANSPORT_2"/>
    <property type="match status" value="1"/>
</dbReference>
<dbReference type="FunFam" id="1.20.1250.20:FF:000218">
    <property type="entry name" value="facilitated trehalose transporter Tret1"/>
    <property type="match status" value="1"/>
</dbReference>
<sequence>MLFDLRKCFQSPDSLLNSRHRYQLLVTLLVNIMTFSHGLGVGWMSPVMRKLQTDDTPLSFRAVIEEVSWIGSLLGIGSVIGNIAAGVLQNRVGRKPVMFAIAIPHSCFWLLSYFAQSVEYFYVGRLLAGISGGGGYIVLPLFISEISDTNIRGTLSSTILLSVNMGVLSGYIISIYAPYYIVPFCVLALPTCYFICNLFLPETPHHLIQKGRYAAAERSFRFYKNIRASDVNGLNEFDDLRTKLTKEQSLEDKTLTYKDFVTKPAIKAYGSAVVLLMANQLSGLFCFTNYMTDIFAASHSSLDVNICTIVVGAVQILGNYMATLLCDKYGRKILLLVSSLGSAICLGAFGTYTYFASNPNNDVSAVGWLPLLLLSLVIFIGNIGLVGCFFVVMVELLPAKIRSVALPFFIVQLSILIFVSLKIFPVLMVQLGISVTMWCCGGMTFLAFLYFSRFLEETKGKSLLDS</sequence>
<feature type="transmembrane region" description="Helical" evidence="8">
    <location>
        <begin position="121"/>
        <end position="143"/>
    </location>
</feature>
<accession>A0A6J2UBG2</accession>
<evidence type="ECO:0000256" key="1">
    <source>
        <dbReference type="ARBA" id="ARBA00004651"/>
    </source>
</evidence>
<dbReference type="CDD" id="cd17358">
    <property type="entry name" value="MFS_GLUT6_8_Class3_like"/>
    <property type="match status" value="1"/>
</dbReference>
<keyword evidence="5 8" id="KW-0812">Transmembrane</keyword>
<feature type="transmembrane region" description="Helical" evidence="8">
    <location>
        <begin position="367"/>
        <end position="392"/>
    </location>
</feature>